<dbReference type="PROSITE" id="PS51208">
    <property type="entry name" value="AUTOTRANSPORTER"/>
    <property type="match status" value="1"/>
</dbReference>
<keyword evidence="3" id="KW-0645">Protease</keyword>
<dbReference type="SUPFAM" id="SSF103515">
    <property type="entry name" value="Autotransporter"/>
    <property type="match status" value="1"/>
</dbReference>
<dbReference type="InterPro" id="IPR005546">
    <property type="entry name" value="Autotransporte_beta"/>
</dbReference>
<dbReference type="Pfam" id="PF12951">
    <property type="entry name" value="PATR"/>
    <property type="match status" value="3"/>
</dbReference>
<dbReference type="InterPro" id="IPR013425">
    <property type="entry name" value="Autotrns_rpt"/>
</dbReference>
<evidence type="ECO:0000259" key="2">
    <source>
        <dbReference type="PROSITE" id="PS51208"/>
    </source>
</evidence>
<feature type="domain" description="Autotransporter" evidence="2">
    <location>
        <begin position="427"/>
        <end position="703"/>
    </location>
</feature>
<dbReference type="GO" id="GO:0019867">
    <property type="term" value="C:outer membrane"/>
    <property type="evidence" value="ECO:0007669"/>
    <property type="project" value="InterPro"/>
</dbReference>
<dbReference type="InterPro" id="IPR012332">
    <property type="entry name" value="Autotransporter_pectin_lyase_C"/>
</dbReference>
<dbReference type="GO" id="GO:0006508">
    <property type="term" value="P:proteolysis"/>
    <property type="evidence" value="ECO:0007669"/>
    <property type="project" value="UniProtKB-KW"/>
</dbReference>
<accession>A0A446CW10</accession>
<dbReference type="SUPFAM" id="SSF51126">
    <property type="entry name" value="Pectin lyase-like"/>
    <property type="match status" value="1"/>
</dbReference>
<dbReference type="AlphaFoldDB" id="A0A446CW10"/>
<organism evidence="3 4">
    <name type="scientific">Achromobacter agilis</name>
    <dbReference type="NCBI Taxonomy" id="1353888"/>
    <lineage>
        <taxon>Bacteria</taxon>
        <taxon>Pseudomonadati</taxon>
        <taxon>Pseudomonadota</taxon>
        <taxon>Betaproteobacteria</taxon>
        <taxon>Burkholderiales</taxon>
        <taxon>Alcaligenaceae</taxon>
        <taxon>Achromobacter</taxon>
    </lineage>
</organism>
<dbReference type="EMBL" id="UFQB01000033">
    <property type="protein sequence ID" value="SSW72056.1"/>
    <property type="molecule type" value="Genomic_DNA"/>
</dbReference>
<dbReference type="Pfam" id="PF03797">
    <property type="entry name" value="Autotransporter"/>
    <property type="match status" value="1"/>
</dbReference>
<sequence>MLSGNNSYTGGTRIDGGTLQVDRDANLGAATGGLTFNGGTLATIGSFDTSRAITLAQAGRVDVAAGTMLGLTGTVAGSADLVKAGAGILRLDNSGNAYRNTRILAGTLIANAGSIRGDVDNAGTLVFEQAANASYGGVISGNGAFVKNGAGTLGLTGDSSGFTGSTTINGGRLAMNGRLGGSISIGAGGVLGGTGTIGSGAGSTVTVAAGGILSPGNSIGTLTIDGDLAVQPGARFAVEANPAGTDSDLVRVTGNATLNGGSVAHIGASGNYGLRSSYTILAADGALSGQFDAVTSDFAFLTPTLAYDYGGRRVTLDLARNDEAMASAAATRNQRASAGAIDSIGIARGHGVYDAIAQMPDDQELLRSSFDQLSGEIHASAKTVLLQDSRYVRDAVGERLRSAAGAVGASFAPVLASAGNGQQLAPATANGPASWIQGMGSWSQIDSDGNAARVKSSSGGFLMGVDTPVSNAWRLGLMAGYSRTDFDAQDRASSGDSDNYHLGAYGGGQWGALGLRGGVAYSWHDIATRRSVATPSFSDRLKASYDGSTAQVFADLSYRIDTPSAAFEPFANVAYVNLRTDGYTESGGAAALHAKGQTTDTTFTTLGSRISSRFDLAGAQAAARGSLGWRHAFGDVRPVAAQAFSAGESFTVAGVPIAKDSAVIEAGLDVQITSKAAFGLSYQGQLASSAQDHGVKASLNIRF</sequence>
<evidence type="ECO:0000313" key="3">
    <source>
        <dbReference type="EMBL" id="SSW72056.1"/>
    </source>
</evidence>
<keyword evidence="4" id="KW-1185">Reference proteome</keyword>
<dbReference type="NCBIfam" id="TIGR02601">
    <property type="entry name" value="autotrns_rpt"/>
    <property type="match status" value="2"/>
</dbReference>
<evidence type="ECO:0000256" key="1">
    <source>
        <dbReference type="ARBA" id="ARBA00022729"/>
    </source>
</evidence>
<keyword evidence="1" id="KW-0732">Signal</keyword>
<name>A0A446CW10_9BURK</name>
<dbReference type="SMART" id="SM00869">
    <property type="entry name" value="Autotransporter"/>
    <property type="match status" value="1"/>
</dbReference>
<dbReference type="GO" id="GO:0008233">
    <property type="term" value="F:peptidase activity"/>
    <property type="evidence" value="ECO:0007669"/>
    <property type="project" value="UniProtKB-KW"/>
</dbReference>
<dbReference type="EC" id="3.4.21.-" evidence="3"/>
<evidence type="ECO:0000313" key="4">
    <source>
        <dbReference type="Proteomes" id="UP000289184"/>
    </source>
</evidence>
<reference evidence="3 4" key="1">
    <citation type="submission" date="2018-07" db="EMBL/GenBank/DDBJ databases">
        <authorList>
            <person name="Peeters C."/>
        </authorList>
    </citation>
    <scope>NUCLEOTIDE SEQUENCE [LARGE SCALE GENOMIC DNA]</scope>
    <source>
        <strain evidence="3 4">LMG 3411</strain>
    </source>
</reference>
<dbReference type="NCBIfam" id="TIGR01414">
    <property type="entry name" value="autotrans_barl"/>
    <property type="match status" value="1"/>
</dbReference>
<dbReference type="InterPro" id="IPR006315">
    <property type="entry name" value="OM_autotransptr_brl_dom"/>
</dbReference>
<dbReference type="Gene3D" id="2.160.20.20">
    <property type="match status" value="1"/>
</dbReference>
<protein>
    <submittedName>
        <fullName evidence="3">Extracellular serine protease</fullName>
        <ecNumber evidence="3">3.4.21.-</ecNumber>
    </submittedName>
</protein>
<dbReference type="Gene3D" id="2.40.128.130">
    <property type="entry name" value="Autotransporter beta-domain"/>
    <property type="match status" value="1"/>
</dbReference>
<proteinExistence type="predicted"/>
<dbReference type="InterPro" id="IPR036709">
    <property type="entry name" value="Autotransporte_beta_dom_sf"/>
</dbReference>
<dbReference type="InterPro" id="IPR011050">
    <property type="entry name" value="Pectin_lyase_fold/virulence"/>
</dbReference>
<dbReference type="Proteomes" id="UP000289184">
    <property type="component" value="Unassembled WGS sequence"/>
</dbReference>
<keyword evidence="3" id="KW-0378">Hydrolase</keyword>
<gene>
    <name evidence="3" type="ORF">AGI3411_05436</name>
</gene>